<protein>
    <recommendedName>
        <fullName evidence="4">PE family protein</fullName>
    </recommendedName>
</protein>
<feature type="region of interest" description="Disordered" evidence="1">
    <location>
        <begin position="295"/>
        <end position="408"/>
    </location>
</feature>
<feature type="compositionally biased region" description="Low complexity" evidence="1">
    <location>
        <begin position="346"/>
        <end position="357"/>
    </location>
</feature>
<dbReference type="RefSeq" id="WP_003892536.1">
    <property type="nucleotide sequence ID" value="NZ_CP027541.1"/>
</dbReference>
<evidence type="ECO:0000256" key="1">
    <source>
        <dbReference type="SAM" id="MobiDB-lite"/>
    </source>
</evidence>
<organism evidence="2 3">
    <name type="scientific">Mycolicibacterium smegmatis (strain MKD8)</name>
    <name type="common">Mycobacterium smegmatis</name>
    <dbReference type="NCBI Taxonomy" id="1214915"/>
    <lineage>
        <taxon>Bacteria</taxon>
        <taxon>Bacillati</taxon>
        <taxon>Actinomycetota</taxon>
        <taxon>Actinomycetes</taxon>
        <taxon>Mycobacteriales</taxon>
        <taxon>Mycobacteriaceae</taxon>
        <taxon>Mycolicibacterium</taxon>
    </lineage>
</organism>
<reference evidence="3" key="2">
    <citation type="submission" date="2018-03" db="EMBL/GenBank/DDBJ databases">
        <authorList>
            <person name="Derbyshire K."/>
            <person name="Gray T.A."/>
            <person name="Champion M."/>
        </authorList>
    </citation>
    <scope>NUCLEOTIDE SEQUENCE [LARGE SCALE GENOMIC DNA]</scope>
    <source>
        <strain evidence="3">MKD8</strain>
    </source>
</reference>
<proteinExistence type="predicted"/>
<sequence>MNAFGTKLGTVGIALVSVGTITVASTLQDPPPRPIPAVQLAAESPPAVLRISHTVSLTSPNEPSAPTVRVTAAPSAGQQVSVVESLLRLDLGRFIVPPSATQPIPPPPTIPAPSPTPAGFDDAIINAYHAIEPWVRWGFELATYAVGWVPWVGWLAPQIMIFYNFGERIVESLVVNTANWLGGSQSFVAGLGNVATDSWNALVQLGIDQWNFWLPSLPPLPPLPLATQETTTSEQDDPVEAVAADDEQRASSALTVGAQRRSSENPELVATEGTSADETAALDDVEVQEKVVAQVGEPAVVEGQTESTLDDPETVKESESAGTPSDPPAGLEPAPVTPAKKKPFAKKPAAVSSPSTPRSEGSTEPSQTEAANTDTKKPPRLKDRANGTRKHRATGSPDNEAAGAPDAT</sequence>
<reference evidence="2 3" key="1">
    <citation type="journal article" date="2013" name="Genome Announc.">
        <title>Draft genome sequence of MKD8, a conjugal recipient Mycobacterium smegmatis strain.</title>
        <authorList>
            <person name="Gray T.A."/>
            <person name="Palumbo M.J."/>
            <person name="Derbyshire K.M."/>
        </authorList>
    </citation>
    <scope>NUCLEOTIDE SEQUENCE [LARGE SCALE GENOMIC DNA]</scope>
    <source>
        <strain evidence="2 3">MKD8</strain>
    </source>
</reference>
<dbReference type="AlphaFoldDB" id="A0A2U9PK92"/>
<feature type="compositionally biased region" description="Polar residues" evidence="1">
    <location>
        <begin position="358"/>
        <end position="373"/>
    </location>
</feature>
<evidence type="ECO:0000313" key="2">
    <source>
        <dbReference type="EMBL" id="AWT52152.1"/>
    </source>
</evidence>
<feature type="region of interest" description="Disordered" evidence="1">
    <location>
        <begin position="243"/>
        <end position="280"/>
    </location>
</feature>
<gene>
    <name evidence="2" type="ORF">D806_011640</name>
</gene>
<feature type="compositionally biased region" description="Basic and acidic residues" evidence="1">
    <location>
        <begin position="374"/>
        <end position="386"/>
    </location>
</feature>
<dbReference type="EMBL" id="CP027541">
    <property type="protein sequence ID" value="AWT52152.1"/>
    <property type="molecule type" value="Genomic_DNA"/>
</dbReference>
<name>A0A2U9PK92_MYCSE</name>
<evidence type="ECO:0008006" key="4">
    <source>
        <dbReference type="Google" id="ProtNLM"/>
    </source>
</evidence>
<evidence type="ECO:0000313" key="3">
    <source>
        <dbReference type="Proteomes" id="UP000011200"/>
    </source>
</evidence>
<accession>A0A2U9PK92</accession>
<dbReference type="Proteomes" id="UP000011200">
    <property type="component" value="Chromosome"/>
</dbReference>